<keyword evidence="4" id="KW-1185">Reference proteome</keyword>
<feature type="compositionally biased region" description="Pro residues" evidence="1">
    <location>
        <begin position="192"/>
        <end position="212"/>
    </location>
</feature>
<gene>
    <name evidence="3" type="ORF">GN330_16050</name>
</gene>
<evidence type="ECO:0000313" key="3">
    <source>
        <dbReference type="EMBL" id="MVA98760.1"/>
    </source>
</evidence>
<protein>
    <submittedName>
        <fullName evidence="3">Uncharacterized protein</fullName>
    </submittedName>
</protein>
<reference evidence="3 4" key="1">
    <citation type="submission" date="2019-12" db="EMBL/GenBank/DDBJ databases">
        <title>Nitratireductor arenosus sp. nov., Isolated from sea sand, Jeju island, South Korea.</title>
        <authorList>
            <person name="Kim W."/>
        </authorList>
    </citation>
    <scope>NUCLEOTIDE SEQUENCE [LARGE SCALE GENOMIC DNA]</scope>
    <source>
        <strain evidence="3 4">CAU 1489</strain>
    </source>
</reference>
<sequence>MKFLATAAMALAVATTGEAYASSFVTLDAVPVGPSRSIIVLGEPALGDPPIVLAAPDATIKTAALSENLSGSPAEAATALFGHQPGSDDEADRVAMLVPRLSRSMVLLGEPAPTATAGERAASLAGHQPTMPMVIRGGLVGKPFPAAATSAPVPAEIVVEPPPSPDTPIATERRTVSSDRPAPPGPDRKQSPEPPALPPAPPSPPPPSRQLE</sequence>
<name>A0A844QLD0_9HYPH</name>
<evidence type="ECO:0000256" key="2">
    <source>
        <dbReference type="SAM" id="SignalP"/>
    </source>
</evidence>
<feature type="region of interest" description="Disordered" evidence="1">
    <location>
        <begin position="156"/>
        <end position="212"/>
    </location>
</feature>
<dbReference type="Proteomes" id="UP000463224">
    <property type="component" value="Unassembled WGS sequence"/>
</dbReference>
<proteinExistence type="predicted"/>
<dbReference type="EMBL" id="WPHG01000003">
    <property type="protein sequence ID" value="MVA98760.1"/>
    <property type="molecule type" value="Genomic_DNA"/>
</dbReference>
<comment type="caution">
    <text evidence="3">The sequence shown here is derived from an EMBL/GenBank/DDBJ whole genome shotgun (WGS) entry which is preliminary data.</text>
</comment>
<organism evidence="3 4">
    <name type="scientific">Nitratireductor arenosus</name>
    <dbReference type="NCBI Taxonomy" id="2682096"/>
    <lineage>
        <taxon>Bacteria</taxon>
        <taxon>Pseudomonadati</taxon>
        <taxon>Pseudomonadota</taxon>
        <taxon>Alphaproteobacteria</taxon>
        <taxon>Hyphomicrobiales</taxon>
        <taxon>Phyllobacteriaceae</taxon>
        <taxon>Nitratireductor</taxon>
    </lineage>
</organism>
<accession>A0A844QLD0</accession>
<dbReference type="AlphaFoldDB" id="A0A844QLD0"/>
<dbReference type="RefSeq" id="WP_156713658.1">
    <property type="nucleotide sequence ID" value="NZ_WPHG01000003.1"/>
</dbReference>
<keyword evidence="2" id="KW-0732">Signal</keyword>
<feature type="chain" id="PRO_5032721738" evidence="2">
    <location>
        <begin position="22"/>
        <end position="212"/>
    </location>
</feature>
<evidence type="ECO:0000256" key="1">
    <source>
        <dbReference type="SAM" id="MobiDB-lite"/>
    </source>
</evidence>
<evidence type="ECO:0000313" key="4">
    <source>
        <dbReference type="Proteomes" id="UP000463224"/>
    </source>
</evidence>
<feature type="signal peptide" evidence="2">
    <location>
        <begin position="1"/>
        <end position="21"/>
    </location>
</feature>